<evidence type="ECO:0000259" key="13">
    <source>
        <dbReference type="PROSITE" id="PS51352"/>
    </source>
</evidence>
<dbReference type="GO" id="GO:0033554">
    <property type="term" value="P:cellular response to stress"/>
    <property type="evidence" value="ECO:0007669"/>
    <property type="project" value="TreeGrafter"/>
</dbReference>
<dbReference type="InterPro" id="IPR019479">
    <property type="entry name" value="Peroxiredoxin_C"/>
</dbReference>
<keyword evidence="8" id="KW-0676">Redox-active center</keyword>
<dbReference type="FunFam" id="3.40.30.10:FF:000011">
    <property type="entry name" value="Peroxiredoxin PRX1"/>
    <property type="match status" value="1"/>
</dbReference>
<dbReference type="Gene3D" id="3.30.1020.10">
    <property type="entry name" value="Antioxidant, Horf6, Chain A, domain2"/>
    <property type="match status" value="1"/>
</dbReference>
<organism evidence="14 15">
    <name type="scientific">Halomonas icarae</name>
    <dbReference type="NCBI Taxonomy" id="2691040"/>
    <lineage>
        <taxon>Bacteria</taxon>
        <taxon>Pseudomonadati</taxon>
        <taxon>Pseudomonadota</taxon>
        <taxon>Gammaproteobacteria</taxon>
        <taxon>Oceanospirillales</taxon>
        <taxon>Halomonadaceae</taxon>
        <taxon>Halomonas</taxon>
    </lineage>
</organism>
<accession>A0A7X4W0K1</accession>
<dbReference type="EMBL" id="WUTS01000001">
    <property type="protein sequence ID" value="NAW13749.1"/>
    <property type="molecule type" value="Genomic_DNA"/>
</dbReference>
<evidence type="ECO:0000313" key="14">
    <source>
        <dbReference type="EMBL" id="NAW13749.1"/>
    </source>
</evidence>
<evidence type="ECO:0000256" key="3">
    <source>
        <dbReference type="ARBA" id="ARBA00013021"/>
    </source>
</evidence>
<dbReference type="Gene3D" id="3.40.30.10">
    <property type="entry name" value="Glutaredoxin"/>
    <property type="match status" value="1"/>
</dbReference>
<evidence type="ECO:0000256" key="11">
    <source>
        <dbReference type="ARBA" id="ARBA00047572"/>
    </source>
</evidence>
<sequence>MSLRINDLVPDFEADTSQGAIRFHEWLDGKWAILFSHPKDFTPVCTTEFGAVAKLRDEWEKRDTKVIGISVDGVEEHKGWIKDIESFASSDVGFPIIADEDLKVAKLFDMLPAEAYLPDGRTPADSATVRSVFIIGPDKQLKLSMTYPMNVGRNFAEVLRALDALQTANGKGVATPADWTVGEDVIIPPTVSDEDAKAKFGEFETVFPYLRRTKLPQQ</sequence>
<evidence type="ECO:0000256" key="9">
    <source>
        <dbReference type="ARBA" id="ARBA00025719"/>
    </source>
</evidence>
<keyword evidence="7" id="KW-0560">Oxidoreductase</keyword>
<dbReference type="InterPro" id="IPR000866">
    <property type="entry name" value="AhpC/TSA"/>
</dbReference>
<dbReference type="SUPFAM" id="SSF52833">
    <property type="entry name" value="Thioredoxin-like"/>
    <property type="match status" value="1"/>
</dbReference>
<dbReference type="GO" id="GO:0006979">
    <property type="term" value="P:response to oxidative stress"/>
    <property type="evidence" value="ECO:0007669"/>
    <property type="project" value="TreeGrafter"/>
</dbReference>
<dbReference type="PANTHER" id="PTHR10681:SF121">
    <property type="entry name" value="ALKYL HYDROPEROXIDE REDUCTASE C"/>
    <property type="match status" value="1"/>
</dbReference>
<comment type="subunit">
    <text evidence="2">Homodimer; disulfide-linked, upon oxidation. 5 homodimers assemble to form a ring-like decamer.</text>
</comment>
<evidence type="ECO:0000256" key="6">
    <source>
        <dbReference type="ARBA" id="ARBA00022862"/>
    </source>
</evidence>
<dbReference type="GO" id="GO:0005829">
    <property type="term" value="C:cytosol"/>
    <property type="evidence" value="ECO:0007669"/>
    <property type="project" value="TreeGrafter"/>
</dbReference>
<dbReference type="PANTHER" id="PTHR10681">
    <property type="entry name" value="THIOREDOXIN PEROXIDASE"/>
    <property type="match status" value="1"/>
</dbReference>
<evidence type="ECO:0000256" key="12">
    <source>
        <dbReference type="PIRSR" id="PIRSR000239-1"/>
    </source>
</evidence>
<dbReference type="GO" id="GO:0008379">
    <property type="term" value="F:thioredoxin peroxidase activity"/>
    <property type="evidence" value="ECO:0007669"/>
    <property type="project" value="TreeGrafter"/>
</dbReference>
<dbReference type="InterPro" id="IPR024706">
    <property type="entry name" value="Peroxiredoxin_AhpC-typ"/>
</dbReference>
<feature type="domain" description="Thioredoxin" evidence="13">
    <location>
        <begin position="3"/>
        <end position="167"/>
    </location>
</feature>
<evidence type="ECO:0000256" key="10">
    <source>
        <dbReference type="ARBA" id="ARBA00032077"/>
    </source>
</evidence>
<dbReference type="CDD" id="cd03016">
    <property type="entry name" value="PRX_1cys"/>
    <property type="match status" value="1"/>
</dbReference>
<comment type="similarity">
    <text evidence="1">Belongs to the peroxiredoxin family. AhpC/Prx1 subfamily.</text>
</comment>
<comment type="similarity">
    <text evidence="9">Belongs to the peroxiredoxin family. Prx6 subfamily.</text>
</comment>
<dbReference type="GO" id="GO:0042744">
    <property type="term" value="P:hydrogen peroxide catabolic process"/>
    <property type="evidence" value="ECO:0007669"/>
    <property type="project" value="TreeGrafter"/>
</dbReference>
<evidence type="ECO:0000313" key="15">
    <source>
        <dbReference type="Proteomes" id="UP000448235"/>
    </source>
</evidence>
<keyword evidence="15" id="KW-1185">Reference proteome</keyword>
<dbReference type="AlphaFoldDB" id="A0A7X4W0K1"/>
<evidence type="ECO:0000256" key="8">
    <source>
        <dbReference type="ARBA" id="ARBA00023284"/>
    </source>
</evidence>
<comment type="caution">
    <text evidence="14">The sequence shown here is derived from an EMBL/GenBank/DDBJ whole genome shotgun (WGS) entry which is preliminary data.</text>
</comment>
<reference evidence="14 15" key="1">
    <citation type="submission" date="2019-12" db="EMBL/GenBank/DDBJ databases">
        <title>Draft genome sequencing of Halomonas icarensis D1-1.</title>
        <authorList>
            <person name="Pandiyan K."/>
            <person name="Kushwaha P."/>
            <person name="Gowdham M."/>
            <person name="Chakdar H."/>
            <person name="Singh A."/>
            <person name="Kumar M."/>
            <person name="Saxena A.K."/>
        </authorList>
    </citation>
    <scope>NUCLEOTIDE SEQUENCE [LARGE SCALE GENOMIC DNA]</scope>
    <source>
        <strain evidence="14 15">D1-1</strain>
    </source>
</reference>
<evidence type="ECO:0000256" key="4">
    <source>
        <dbReference type="ARBA" id="ARBA00017462"/>
    </source>
</evidence>
<dbReference type="PROSITE" id="PS51352">
    <property type="entry name" value="THIOREDOXIN_2"/>
    <property type="match status" value="1"/>
</dbReference>
<dbReference type="InterPro" id="IPR013766">
    <property type="entry name" value="Thioredoxin_domain"/>
</dbReference>
<comment type="catalytic activity">
    <reaction evidence="11">
        <text>a hydroperoxide + NADH + H(+) = an alcohol + NAD(+) + H2O</text>
        <dbReference type="Rhea" id="RHEA:62628"/>
        <dbReference type="ChEBI" id="CHEBI:15377"/>
        <dbReference type="ChEBI" id="CHEBI:15378"/>
        <dbReference type="ChEBI" id="CHEBI:30879"/>
        <dbReference type="ChEBI" id="CHEBI:35924"/>
        <dbReference type="ChEBI" id="CHEBI:57540"/>
        <dbReference type="ChEBI" id="CHEBI:57945"/>
        <dbReference type="EC" id="1.11.1.26"/>
    </reaction>
</comment>
<evidence type="ECO:0000256" key="2">
    <source>
        <dbReference type="ARBA" id="ARBA00011654"/>
    </source>
</evidence>
<evidence type="ECO:0000256" key="7">
    <source>
        <dbReference type="ARBA" id="ARBA00023002"/>
    </source>
</evidence>
<proteinExistence type="inferred from homology"/>
<dbReference type="RefSeq" id="WP_161423843.1">
    <property type="nucleotide sequence ID" value="NZ_JARWMY010000001.1"/>
</dbReference>
<keyword evidence="5" id="KW-0575">Peroxidase</keyword>
<gene>
    <name evidence="14" type="ORF">GRB80_12950</name>
</gene>
<protein>
    <recommendedName>
        <fullName evidence="4">Alkyl hydroperoxide reductase C</fullName>
        <ecNumber evidence="3">1.11.1.26</ecNumber>
    </recommendedName>
    <alternativeName>
        <fullName evidence="10">Peroxiredoxin</fullName>
    </alternativeName>
</protein>
<dbReference type="Pfam" id="PF10417">
    <property type="entry name" value="1-cysPrx_C"/>
    <property type="match status" value="1"/>
</dbReference>
<name>A0A7X4W0K1_9GAMM</name>
<dbReference type="GO" id="GO:0045454">
    <property type="term" value="P:cell redox homeostasis"/>
    <property type="evidence" value="ECO:0007669"/>
    <property type="project" value="TreeGrafter"/>
</dbReference>
<dbReference type="EC" id="1.11.1.26" evidence="3"/>
<dbReference type="Pfam" id="PF00578">
    <property type="entry name" value="AhpC-TSA"/>
    <property type="match status" value="1"/>
</dbReference>
<dbReference type="InterPro" id="IPR036249">
    <property type="entry name" value="Thioredoxin-like_sf"/>
</dbReference>
<dbReference type="PIRSF" id="PIRSF000239">
    <property type="entry name" value="AHPC"/>
    <property type="match status" value="1"/>
</dbReference>
<evidence type="ECO:0000256" key="5">
    <source>
        <dbReference type="ARBA" id="ARBA00022559"/>
    </source>
</evidence>
<evidence type="ECO:0000256" key="1">
    <source>
        <dbReference type="ARBA" id="ARBA00009796"/>
    </source>
</evidence>
<keyword evidence="6" id="KW-0049">Antioxidant</keyword>
<dbReference type="Proteomes" id="UP000448235">
    <property type="component" value="Unassembled WGS sequence"/>
</dbReference>
<feature type="active site" description="Cysteine sulfenic acid (-SOH) intermediate; for peroxidase activity" evidence="12">
    <location>
        <position position="45"/>
    </location>
</feature>
<dbReference type="GO" id="GO:0102039">
    <property type="term" value="F:NADH-dependent peroxiredoxin activity"/>
    <property type="evidence" value="ECO:0007669"/>
    <property type="project" value="UniProtKB-EC"/>
</dbReference>
<dbReference type="InterPro" id="IPR050217">
    <property type="entry name" value="Peroxiredoxin"/>
</dbReference>
<dbReference type="InterPro" id="IPR045020">
    <property type="entry name" value="PRX_1cys"/>
</dbReference>